<dbReference type="GO" id="GO:0051539">
    <property type="term" value="F:4 iron, 4 sulfur cluster binding"/>
    <property type="evidence" value="ECO:0007669"/>
    <property type="project" value="UniProtKB-KW"/>
</dbReference>
<evidence type="ECO:0000256" key="16">
    <source>
        <dbReference type="PIRSR" id="PIRSR037149-1"/>
    </source>
</evidence>
<comment type="cofactor">
    <cofactor evidence="16">
        <name>siroheme</name>
        <dbReference type="ChEBI" id="CHEBI:60052"/>
    </cofactor>
    <text evidence="16">Binds 1 siroheme per subunit.</text>
</comment>
<dbReference type="InterPro" id="IPR036136">
    <property type="entry name" value="Nit/Sulf_reduc_fer-like_dom_sf"/>
</dbReference>
<keyword evidence="12 16" id="KW-0411">Iron-sulfur</keyword>
<evidence type="ECO:0000259" key="20">
    <source>
        <dbReference type="Pfam" id="PF07992"/>
    </source>
</evidence>
<feature type="domain" description="Nitrite/sulphite reductase 4Fe-4S" evidence="17">
    <location>
        <begin position="625"/>
        <end position="761"/>
    </location>
</feature>
<dbReference type="EMBL" id="QOCW01000014">
    <property type="protein sequence ID" value="RBW68975.1"/>
    <property type="molecule type" value="Genomic_DNA"/>
</dbReference>
<dbReference type="Pfam" id="PF03460">
    <property type="entry name" value="NIR_SIR_ferr"/>
    <property type="match status" value="1"/>
</dbReference>
<dbReference type="Pfam" id="PF01077">
    <property type="entry name" value="NIR_SIR"/>
    <property type="match status" value="1"/>
</dbReference>
<dbReference type="InterPro" id="IPR045854">
    <property type="entry name" value="NO2/SO3_Rdtase_4Fe4S_sf"/>
</dbReference>
<evidence type="ECO:0000256" key="2">
    <source>
        <dbReference type="ARBA" id="ARBA00005096"/>
    </source>
</evidence>
<keyword evidence="4 16" id="KW-0004">4Fe-4S</keyword>
<evidence type="ECO:0000313" key="22">
    <source>
        <dbReference type="EMBL" id="RBW68975.1"/>
    </source>
</evidence>
<sequence length="802" mass="88711">MKRKLVLVGNGMAGVRCIEEILKIDKEAFEITIFGSEPHPNYNRILLSTVLQGDTSIDDIVINDWNWYKENNITLYTGETVTKIDSEKKVLYTNKDREVEYDDVILATGSNPFILPLPGADKKGVTAFRDIKDCETMLDASKKYPKAVVIGGGLLGLEAARGLLNLGMKVDVVHIMDAIMERQLDRTASKMLEEELKKQGMNFLLEKQSAEILGEDRVTGLRFKDGTEVEADLIVMAVGIRPNVQLAQDSGITVNRGIVVNDYMETETPHVYAVGECAEHREIVYGLVAPLYDQGKALAQKILGIDGPKYEGSILSTQLKVSGVDVFSAGQFGEDETTKTIKVFDDFEGVYKKVVVRDNKIIGGVLFGDTSDGPRLLSMINEQKDISGMDRVSILQAPGEAKAESPVIAMANSENVCGCNGVTKGAIIEAIQNEGLTTVDQVKDCTSASRSCGGCKPLVADLLEYTLGDAFDAASQKESICGCTDLTREEVVAEIREKDLTFTKEVMNVLGWKNEEGCSKCRPALNYYLGMIHPTKYEDEEESRFVNERMHANIQKDGTYSVVPRMYGGVTNADDLRTIANVADKYNVPMIKLTGGQRIDLLGIKKEDLPSVWADLGMNSGSAYGKSLRTVKTCVGEQFCRFGTQDSTGLGIKLEKKFEFLNTPHKVKMSASACPRNCAESGIKDFGVVGVDGGWELYVGGNGGTDLRGGDLLCTVKTDEEVIEMCSAYLQYYRETADYLERTSKWLERVGLEHVREVIFDKEQRAELVERMEVTLSTRKDPWREAVESKEKQQKLFETINQ</sequence>
<keyword evidence="11 16" id="KW-0408">Iron</keyword>
<dbReference type="InterPro" id="IPR036188">
    <property type="entry name" value="FAD/NAD-bd_sf"/>
</dbReference>
<keyword evidence="23" id="KW-1185">Reference proteome</keyword>
<keyword evidence="5 16" id="KW-0349">Heme</keyword>
<evidence type="ECO:0000259" key="19">
    <source>
        <dbReference type="Pfam" id="PF04324"/>
    </source>
</evidence>
<keyword evidence="9 15" id="KW-0274">FAD</keyword>
<comment type="pathway">
    <text evidence="2">Nitrogen metabolism; nitrate reduction (assimilation).</text>
</comment>
<reference evidence="22 23" key="1">
    <citation type="submission" date="2018-07" db="EMBL/GenBank/DDBJ databases">
        <title>Lottiidibacillus patelloidae gen. nov., sp. nov., isolated from the intestinal tract of a marine limpet and the reclassification of B. taeanensis BH030017T, B. algicola KMM 3737T and B. hwajinpoensis SW-72T as genus Lottiidibacillus.</title>
        <authorList>
            <person name="Liu R."/>
            <person name="Huang Z."/>
        </authorList>
    </citation>
    <scope>NUCLEOTIDE SEQUENCE [LARGE SCALE GENOMIC DNA]</scope>
    <source>
        <strain evidence="22 23">BH030017</strain>
    </source>
</reference>
<dbReference type="GO" id="GO:0046872">
    <property type="term" value="F:metal ion binding"/>
    <property type="evidence" value="ECO:0007669"/>
    <property type="project" value="UniProtKB-KW"/>
</dbReference>
<evidence type="ECO:0000256" key="11">
    <source>
        <dbReference type="ARBA" id="ARBA00023004"/>
    </source>
</evidence>
<dbReference type="InterPro" id="IPR007419">
    <property type="entry name" value="BFD-like_2Fe2S-bd_dom"/>
</dbReference>
<accession>A0A366XV08</accession>
<dbReference type="FunFam" id="3.30.413.10:FF:000017">
    <property type="entry name" value="Nitrite reductase large subunit"/>
    <property type="match status" value="1"/>
</dbReference>
<dbReference type="InterPro" id="IPR005117">
    <property type="entry name" value="NiRdtase/SiRdtase_haem-b_fer"/>
</dbReference>
<evidence type="ECO:0000256" key="4">
    <source>
        <dbReference type="ARBA" id="ARBA00022485"/>
    </source>
</evidence>
<dbReference type="GO" id="GO:0050660">
    <property type="term" value="F:flavin adenine dinucleotide binding"/>
    <property type="evidence" value="ECO:0007669"/>
    <property type="project" value="UniProtKB-UniRule"/>
</dbReference>
<evidence type="ECO:0000313" key="23">
    <source>
        <dbReference type="Proteomes" id="UP000253314"/>
    </source>
</evidence>
<dbReference type="Gene3D" id="3.30.390.30">
    <property type="match status" value="1"/>
</dbReference>
<dbReference type="RefSeq" id="WP_113806624.1">
    <property type="nucleotide sequence ID" value="NZ_QOCW01000014.1"/>
</dbReference>
<comment type="caution">
    <text evidence="22">The sequence shown here is derived from an EMBL/GenBank/DDBJ whole genome shotgun (WGS) entry which is preliminary data.</text>
</comment>
<evidence type="ECO:0000256" key="10">
    <source>
        <dbReference type="ARBA" id="ARBA00023002"/>
    </source>
</evidence>
<evidence type="ECO:0000256" key="8">
    <source>
        <dbReference type="ARBA" id="ARBA00022723"/>
    </source>
</evidence>
<dbReference type="FunFam" id="3.50.50.60:FF:000033">
    <property type="entry name" value="Nitrite reductase [NAD(P)H], large subunit"/>
    <property type="match status" value="1"/>
</dbReference>
<feature type="domain" description="FAD/NAD(P)-binding" evidence="20">
    <location>
        <begin position="4"/>
        <end position="280"/>
    </location>
</feature>
<protein>
    <submittedName>
        <fullName evidence="22">Nitrite reductase large subunit</fullName>
    </submittedName>
</protein>
<comment type="cofactor">
    <cofactor evidence="1 15">
        <name>FAD</name>
        <dbReference type="ChEBI" id="CHEBI:57692"/>
    </cofactor>
</comment>
<dbReference type="Gene3D" id="3.50.50.60">
    <property type="entry name" value="FAD/NAD(P)-binding domain"/>
    <property type="match status" value="2"/>
</dbReference>
<dbReference type="Pfam" id="PF04324">
    <property type="entry name" value="Fer2_BFD"/>
    <property type="match status" value="2"/>
</dbReference>
<dbReference type="FunFam" id="1.10.10.1100:FF:000002">
    <property type="entry name" value="Nitrite reductase large subunit"/>
    <property type="match status" value="1"/>
</dbReference>
<dbReference type="NCBIfam" id="TIGR02374">
    <property type="entry name" value="nitri_red_nirB"/>
    <property type="match status" value="1"/>
</dbReference>
<dbReference type="AlphaFoldDB" id="A0A366XV08"/>
<evidence type="ECO:0000256" key="1">
    <source>
        <dbReference type="ARBA" id="ARBA00001974"/>
    </source>
</evidence>
<feature type="binding site" evidence="16">
    <location>
        <position position="634"/>
    </location>
    <ligand>
        <name>[4Fe-4S] cluster</name>
        <dbReference type="ChEBI" id="CHEBI:49883"/>
    </ligand>
</feature>
<dbReference type="InterPro" id="IPR017121">
    <property type="entry name" value="Nitrite_Rdtase_lsu"/>
</dbReference>
<dbReference type="InterPro" id="IPR041575">
    <property type="entry name" value="Rubredoxin_C"/>
</dbReference>
<feature type="binding site" description="axial binding residue" evidence="16">
    <location>
        <position position="678"/>
    </location>
    <ligand>
        <name>siroheme</name>
        <dbReference type="ChEBI" id="CHEBI:60052"/>
    </ligand>
    <ligandPart>
        <name>Fe</name>
        <dbReference type="ChEBI" id="CHEBI:18248"/>
    </ligandPart>
</feature>
<evidence type="ECO:0000259" key="21">
    <source>
        <dbReference type="Pfam" id="PF18267"/>
    </source>
</evidence>
<evidence type="ECO:0000256" key="15">
    <source>
        <dbReference type="PIRNR" id="PIRNR037149"/>
    </source>
</evidence>
<feature type="domain" description="NADH-rubredoxin oxidoreductase C-terminal" evidence="21">
    <location>
        <begin position="316"/>
        <end position="383"/>
    </location>
</feature>
<organism evidence="22 23">
    <name type="scientific">Bacillus taeanensis</name>
    <dbReference type="NCBI Taxonomy" id="273032"/>
    <lineage>
        <taxon>Bacteria</taxon>
        <taxon>Bacillati</taxon>
        <taxon>Bacillota</taxon>
        <taxon>Bacilli</taxon>
        <taxon>Bacillales</taxon>
        <taxon>Bacillaceae</taxon>
        <taxon>Bacillus</taxon>
    </lineage>
</organism>
<feature type="domain" description="BFD-like [2Fe-2S]-binding" evidence="19">
    <location>
        <begin position="480"/>
        <end position="529"/>
    </location>
</feature>
<keyword evidence="13 15" id="KW-0534">Nitrate assimilation</keyword>
<dbReference type="OrthoDB" id="9792592at2"/>
<gene>
    <name evidence="22" type="ORF">DS031_13640</name>
</gene>
<dbReference type="InterPro" id="IPR052034">
    <property type="entry name" value="NasD-like"/>
</dbReference>
<feature type="domain" description="Nitrite/Sulfite reductase ferredoxin-like" evidence="18">
    <location>
        <begin position="555"/>
        <end position="617"/>
    </location>
</feature>
<feature type="domain" description="BFD-like [2Fe-2S]-binding" evidence="19">
    <location>
        <begin position="416"/>
        <end position="464"/>
    </location>
</feature>
<dbReference type="GO" id="GO:0020037">
    <property type="term" value="F:heme binding"/>
    <property type="evidence" value="ECO:0007669"/>
    <property type="project" value="InterPro"/>
</dbReference>
<dbReference type="InterPro" id="IPR023753">
    <property type="entry name" value="FAD/NAD-binding_dom"/>
</dbReference>
<dbReference type="SUPFAM" id="SSF51905">
    <property type="entry name" value="FAD/NAD(P)-binding domain"/>
    <property type="match status" value="2"/>
</dbReference>
<keyword evidence="10" id="KW-0560">Oxidoreductase</keyword>
<dbReference type="PRINTS" id="PR00397">
    <property type="entry name" value="SIROHAEM"/>
</dbReference>
<evidence type="ECO:0000256" key="7">
    <source>
        <dbReference type="ARBA" id="ARBA00022714"/>
    </source>
</evidence>
<comment type="similarity">
    <text evidence="3">Belongs to the nitrite and sulfite reductase 4Fe-4S domain family.</text>
</comment>
<dbReference type="Gene3D" id="3.90.480.10">
    <property type="entry name" value="Sulfite Reductase Hemoprotein,Domain 2"/>
    <property type="match status" value="1"/>
</dbReference>
<evidence type="ECO:0000259" key="17">
    <source>
        <dbReference type="Pfam" id="PF01077"/>
    </source>
</evidence>
<dbReference type="PIRSF" id="PIRSF037149">
    <property type="entry name" value="NirB"/>
    <property type="match status" value="1"/>
</dbReference>
<keyword evidence="7" id="KW-0001">2Fe-2S</keyword>
<evidence type="ECO:0000256" key="9">
    <source>
        <dbReference type="ARBA" id="ARBA00022827"/>
    </source>
</evidence>
<dbReference type="UniPathway" id="UPA00653"/>
<dbReference type="Pfam" id="PF18267">
    <property type="entry name" value="Rubredoxin_C"/>
    <property type="match status" value="1"/>
</dbReference>
<feature type="binding site" evidence="16">
    <location>
        <position position="674"/>
    </location>
    <ligand>
        <name>[4Fe-4S] cluster</name>
        <dbReference type="ChEBI" id="CHEBI:49883"/>
    </ligand>
</feature>
<feature type="binding site" evidence="16">
    <location>
        <position position="640"/>
    </location>
    <ligand>
        <name>[4Fe-4S] cluster</name>
        <dbReference type="ChEBI" id="CHEBI:49883"/>
    </ligand>
</feature>
<proteinExistence type="inferred from homology"/>
<dbReference type="GO" id="GO:0042128">
    <property type="term" value="P:nitrate assimilation"/>
    <property type="evidence" value="ECO:0007669"/>
    <property type="project" value="UniProtKB-UniRule"/>
</dbReference>
<dbReference type="GO" id="GO:0050661">
    <property type="term" value="F:NADP binding"/>
    <property type="evidence" value="ECO:0007669"/>
    <property type="project" value="UniProtKB-UniRule"/>
</dbReference>
<dbReference type="Proteomes" id="UP000253314">
    <property type="component" value="Unassembled WGS sequence"/>
</dbReference>
<dbReference type="InterPro" id="IPR016156">
    <property type="entry name" value="FAD/NAD-linked_Rdtase_dimer_sf"/>
</dbReference>
<dbReference type="InterPro" id="IPR006066">
    <property type="entry name" value="NO2/SO3_Rdtase_FeS/sirohaem_BS"/>
</dbReference>
<dbReference type="PRINTS" id="PR00411">
    <property type="entry name" value="PNDRDTASEI"/>
</dbReference>
<comment type="cofactor">
    <cofactor evidence="16">
        <name>[4Fe-4S] cluster</name>
        <dbReference type="ChEBI" id="CHEBI:49883"/>
    </cofactor>
    <text evidence="16">Binds 1 [4Fe-4S] cluster per subunit.</text>
</comment>
<dbReference type="SUPFAM" id="SSF55124">
    <property type="entry name" value="Nitrite/Sulfite reductase N-terminal domain-like"/>
    <property type="match status" value="1"/>
</dbReference>
<dbReference type="CDD" id="cd19944">
    <property type="entry name" value="NirB_Fer2_BFD-like_2"/>
    <property type="match status" value="1"/>
</dbReference>
<evidence type="ECO:0000256" key="12">
    <source>
        <dbReference type="ARBA" id="ARBA00023014"/>
    </source>
</evidence>
<dbReference type="InterPro" id="IPR012744">
    <property type="entry name" value="Nitri_red_NirB"/>
</dbReference>
<dbReference type="Pfam" id="PF07992">
    <property type="entry name" value="Pyr_redox_2"/>
    <property type="match status" value="1"/>
</dbReference>
<keyword evidence="6 15" id="KW-0285">Flavoprotein</keyword>
<feature type="binding site" evidence="16">
    <location>
        <position position="678"/>
    </location>
    <ligand>
        <name>[4Fe-4S] cluster</name>
        <dbReference type="ChEBI" id="CHEBI:49883"/>
    </ligand>
</feature>
<dbReference type="SUPFAM" id="SSF56014">
    <property type="entry name" value="Nitrite and sulphite reductase 4Fe-4S domain-like"/>
    <property type="match status" value="1"/>
</dbReference>
<evidence type="ECO:0000256" key="13">
    <source>
        <dbReference type="ARBA" id="ARBA00023063"/>
    </source>
</evidence>
<name>A0A366XV08_9BACI</name>
<evidence type="ECO:0000256" key="14">
    <source>
        <dbReference type="ARBA" id="ARBA00034078"/>
    </source>
</evidence>
<dbReference type="InterPro" id="IPR041854">
    <property type="entry name" value="BFD-like_2Fe2S-bd_dom_sf"/>
</dbReference>
<dbReference type="GO" id="GO:0051537">
    <property type="term" value="F:2 iron, 2 sulfur cluster binding"/>
    <property type="evidence" value="ECO:0007669"/>
    <property type="project" value="UniProtKB-KW"/>
</dbReference>
<dbReference type="PANTHER" id="PTHR43809">
    <property type="entry name" value="NITRITE REDUCTASE (NADH) LARGE SUBUNIT"/>
    <property type="match status" value="1"/>
</dbReference>
<evidence type="ECO:0000259" key="18">
    <source>
        <dbReference type="Pfam" id="PF03460"/>
    </source>
</evidence>
<dbReference type="Gene3D" id="3.30.413.10">
    <property type="entry name" value="Sulfite Reductase Hemoprotein, domain 1"/>
    <property type="match status" value="1"/>
</dbReference>
<dbReference type="CDD" id="cd19943">
    <property type="entry name" value="NirB_Fer2_BFD-like_1"/>
    <property type="match status" value="1"/>
</dbReference>
<evidence type="ECO:0000256" key="3">
    <source>
        <dbReference type="ARBA" id="ARBA00010429"/>
    </source>
</evidence>
<evidence type="ECO:0000256" key="5">
    <source>
        <dbReference type="ARBA" id="ARBA00022617"/>
    </source>
</evidence>
<keyword evidence="8 16" id="KW-0479">Metal-binding</keyword>
<dbReference type="GO" id="GO:0098809">
    <property type="term" value="F:nitrite reductase activity"/>
    <property type="evidence" value="ECO:0007669"/>
    <property type="project" value="InterPro"/>
</dbReference>
<dbReference type="PRINTS" id="PR00368">
    <property type="entry name" value="FADPNR"/>
</dbReference>
<dbReference type="PANTHER" id="PTHR43809:SF1">
    <property type="entry name" value="NITRITE REDUCTASE (NADH) LARGE SUBUNIT"/>
    <property type="match status" value="1"/>
</dbReference>
<dbReference type="Gene3D" id="1.10.10.1100">
    <property type="entry name" value="BFD-like [2Fe-2S]-binding domain"/>
    <property type="match status" value="1"/>
</dbReference>
<dbReference type="InterPro" id="IPR006067">
    <property type="entry name" value="NO2/SO3_Rdtase_4Fe4S_dom"/>
</dbReference>
<comment type="cofactor">
    <cofactor evidence="14">
        <name>[2Fe-2S] cluster</name>
        <dbReference type="ChEBI" id="CHEBI:190135"/>
    </cofactor>
</comment>
<evidence type="ECO:0000256" key="6">
    <source>
        <dbReference type="ARBA" id="ARBA00022630"/>
    </source>
</evidence>